<keyword evidence="5 7" id="KW-1133">Transmembrane helix</keyword>
<evidence type="ECO:0000256" key="6">
    <source>
        <dbReference type="ARBA" id="ARBA00023136"/>
    </source>
</evidence>
<feature type="transmembrane region" description="Helical" evidence="7">
    <location>
        <begin position="38"/>
        <end position="60"/>
    </location>
</feature>
<feature type="transmembrane region" description="Helical" evidence="7">
    <location>
        <begin position="81"/>
        <end position="109"/>
    </location>
</feature>
<proteinExistence type="predicted"/>
<keyword evidence="3" id="KW-1003">Cell membrane</keyword>
<dbReference type="EMBL" id="CAEZWT010000014">
    <property type="protein sequence ID" value="CAB4663055.1"/>
    <property type="molecule type" value="Genomic_DNA"/>
</dbReference>
<evidence type="ECO:0000256" key="4">
    <source>
        <dbReference type="ARBA" id="ARBA00022692"/>
    </source>
</evidence>
<dbReference type="InterPro" id="IPR000515">
    <property type="entry name" value="MetI-like"/>
</dbReference>
<gene>
    <name evidence="9" type="ORF">UFOPK2289_00658</name>
    <name evidence="10" type="ORF">UFOPK2822_01055</name>
    <name evidence="11" type="ORF">UFOPK3346_01112</name>
    <name evidence="12" type="ORF">UFOPK3670_01001</name>
    <name evidence="13" type="ORF">UFOPK4308_01047</name>
</gene>
<keyword evidence="4 7" id="KW-0812">Transmembrane</keyword>
<feature type="transmembrane region" description="Helical" evidence="7">
    <location>
        <begin position="197"/>
        <end position="217"/>
    </location>
</feature>
<dbReference type="PROSITE" id="PS50928">
    <property type="entry name" value="ABC_TM1"/>
    <property type="match status" value="1"/>
</dbReference>
<accession>A0A6J7U644</accession>
<evidence type="ECO:0000256" key="1">
    <source>
        <dbReference type="ARBA" id="ARBA00004651"/>
    </source>
</evidence>
<dbReference type="GO" id="GO:0005886">
    <property type="term" value="C:plasma membrane"/>
    <property type="evidence" value="ECO:0007669"/>
    <property type="project" value="UniProtKB-SubCell"/>
</dbReference>
<dbReference type="InterPro" id="IPR035906">
    <property type="entry name" value="MetI-like_sf"/>
</dbReference>
<dbReference type="Pfam" id="PF00528">
    <property type="entry name" value="BPD_transp_1"/>
    <property type="match status" value="1"/>
</dbReference>
<dbReference type="Gene3D" id="1.10.3720.10">
    <property type="entry name" value="MetI-like"/>
    <property type="match status" value="1"/>
</dbReference>
<evidence type="ECO:0000313" key="10">
    <source>
        <dbReference type="EMBL" id="CAB4754842.1"/>
    </source>
</evidence>
<organism evidence="13">
    <name type="scientific">freshwater metagenome</name>
    <dbReference type="NCBI Taxonomy" id="449393"/>
    <lineage>
        <taxon>unclassified sequences</taxon>
        <taxon>metagenomes</taxon>
        <taxon>ecological metagenomes</taxon>
    </lineage>
</organism>
<keyword evidence="2" id="KW-0813">Transport</keyword>
<evidence type="ECO:0000256" key="2">
    <source>
        <dbReference type="ARBA" id="ARBA00022448"/>
    </source>
</evidence>
<evidence type="ECO:0000256" key="3">
    <source>
        <dbReference type="ARBA" id="ARBA00022475"/>
    </source>
</evidence>
<evidence type="ECO:0000313" key="13">
    <source>
        <dbReference type="EMBL" id="CAB5060822.1"/>
    </source>
</evidence>
<dbReference type="PANTHER" id="PTHR30151">
    <property type="entry name" value="ALKANE SULFONATE ABC TRANSPORTER-RELATED, MEMBRANE SUBUNIT"/>
    <property type="match status" value="1"/>
</dbReference>
<feature type="domain" description="ABC transmembrane type-1" evidence="8">
    <location>
        <begin position="34"/>
        <end position="218"/>
    </location>
</feature>
<dbReference type="EMBL" id="CAFBLE010000010">
    <property type="protein sequence ID" value="CAB4872495.1"/>
    <property type="molecule type" value="Genomic_DNA"/>
</dbReference>
<protein>
    <submittedName>
        <fullName evidence="13">Unannotated protein</fullName>
    </submittedName>
</protein>
<dbReference type="EMBL" id="CAFBQL010000007">
    <property type="protein sequence ID" value="CAB5060822.1"/>
    <property type="molecule type" value="Genomic_DNA"/>
</dbReference>
<dbReference type="SUPFAM" id="SSF161098">
    <property type="entry name" value="MetI-like"/>
    <property type="match status" value="1"/>
</dbReference>
<dbReference type="GO" id="GO:0055085">
    <property type="term" value="P:transmembrane transport"/>
    <property type="evidence" value="ECO:0007669"/>
    <property type="project" value="InterPro"/>
</dbReference>
<dbReference type="AlphaFoldDB" id="A0A6J7U644"/>
<dbReference type="EMBL" id="CAEZZC010000014">
    <property type="protein sequence ID" value="CAB4754842.1"/>
    <property type="molecule type" value="Genomic_DNA"/>
</dbReference>
<name>A0A6J7U644_9ZZZZ</name>
<evidence type="ECO:0000313" key="12">
    <source>
        <dbReference type="EMBL" id="CAB4926426.1"/>
    </source>
</evidence>
<evidence type="ECO:0000256" key="5">
    <source>
        <dbReference type="ARBA" id="ARBA00022989"/>
    </source>
</evidence>
<feature type="transmembrane region" description="Helical" evidence="7">
    <location>
        <begin position="163"/>
        <end position="185"/>
    </location>
</feature>
<comment type="subcellular location">
    <subcellularLocation>
        <location evidence="1">Cell membrane</location>
        <topology evidence="1">Multi-pass membrane protein</topology>
    </subcellularLocation>
</comment>
<dbReference type="EMBL" id="CAFBMV010000007">
    <property type="protein sequence ID" value="CAB4926426.1"/>
    <property type="molecule type" value="Genomic_DNA"/>
</dbReference>
<dbReference type="CDD" id="cd06261">
    <property type="entry name" value="TM_PBP2"/>
    <property type="match status" value="1"/>
</dbReference>
<evidence type="ECO:0000256" key="7">
    <source>
        <dbReference type="SAM" id="Phobius"/>
    </source>
</evidence>
<sequence>MLLQNSTNPYFPAPSEIFTSARSTLTWDWVSTSLKSSLTTLLGGYFIGAILGILLGAVIGSQEFLRAVFTPITNFIRSIPAVAKVPVIMALLGIGTASRICSVSVAVLFPVLMVTLRAVATTDEQLLDNARLMGYGTYRTIFSVRLPAATGQILAGLQAAVQVALFIMVISEMLGSGIGLGAFVIHSQQTFMIEDMWTGILILGALGLFLNEAFLILERRIAPWYFKSKEIR</sequence>
<evidence type="ECO:0000313" key="9">
    <source>
        <dbReference type="EMBL" id="CAB4663055.1"/>
    </source>
</evidence>
<evidence type="ECO:0000313" key="11">
    <source>
        <dbReference type="EMBL" id="CAB4872495.1"/>
    </source>
</evidence>
<evidence type="ECO:0000259" key="8">
    <source>
        <dbReference type="PROSITE" id="PS50928"/>
    </source>
</evidence>
<dbReference type="PANTHER" id="PTHR30151:SF0">
    <property type="entry name" value="ABC TRANSPORTER PERMEASE PROTEIN MJ0413-RELATED"/>
    <property type="match status" value="1"/>
</dbReference>
<keyword evidence="6 7" id="KW-0472">Membrane</keyword>
<reference evidence="13" key="1">
    <citation type="submission" date="2020-05" db="EMBL/GenBank/DDBJ databases">
        <authorList>
            <person name="Chiriac C."/>
            <person name="Salcher M."/>
            <person name="Ghai R."/>
            <person name="Kavagutti S V."/>
        </authorList>
    </citation>
    <scope>NUCLEOTIDE SEQUENCE</scope>
</reference>